<keyword evidence="3" id="KW-1185">Reference proteome</keyword>
<evidence type="ECO:0000256" key="1">
    <source>
        <dbReference type="SAM" id="MobiDB-lite"/>
    </source>
</evidence>
<protein>
    <submittedName>
        <fullName evidence="2">Uncharacterized protein</fullName>
    </submittedName>
</protein>
<gene>
    <name evidence="2" type="ORF">EJ04DRAFT_263770</name>
</gene>
<evidence type="ECO:0000313" key="3">
    <source>
        <dbReference type="Proteomes" id="UP000799444"/>
    </source>
</evidence>
<sequence length="173" mass="19324">MLQNDRVQLRLNKSRSEQTKRGLPAARVMGAKHSFPTLNRACLRPQPTGLSNRLEAAQSCVDRLSLWSSPISDGWSFFSNCPHCSRRHAETDRPTARTSSAITYPRSCHECSIGAALQGKYMDDDSWLHDDAGSCSLLCRFSLQTRTFELSLLPDILRSRSFSSQAGISEFAQ</sequence>
<comment type="caution">
    <text evidence="2">The sequence shown here is derived from an EMBL/GenBank/DDBJ whole genome shotgun (WGS) entry which is preliminary data.</text>
</comment>
<dbReference type="AlphaFoldDB" id="A0A9P4RAQ7"/>
<organism evidence="2 3">
    <name type="scientific">Polyplosphaeria fusca</name>
    <dbReference type="NCBI Taxonomy" id="682080"/>
    <lineage>
        <taxon>Eukaryota</taxon>
        <taxon>Fungi</taxon>
        <taxon>Dikarya</taxon>
        <taxon>Ascomycota</taxon>
        <taxon>Pezizomycotina</taxon>
        <taxon>Dothideomycetes</taxon>
        <taxon>Pleosporomycetidae</taxon>
        <taxon>Pleosporales</taxon>
        <taxon>Tetraplosphaeriaceae</taxon>
        <taxon>Polyplosphaeria</taxon>
    </lineage>
</organism>
<dbReference type="Proteomes" id="UP000799444">
    <property type="component" value="Unassembled WGS sequence"/>
</dbReference>
<accession>A0A9P4RAQ7</accession>
<dbReference type="EMBL" id="ML996102">
    <property type="protein sequence ID" value="KAF2740018.1"/>
    <property type="molecule type" value="Genomic_DNA"/>
</dbReference>
<evidence type="ECO:0000313" key="2">
    <source>
        <dbReference type="EMBL" id="KAF2740018.1"/>
    </source>
</evidence>
<reference evidence="2" key="1">
    <citation type="journal article" date="2020" name="Stud. Mycol.">
        <title>101 Dothideomycetes genomes: a test case for predicting lifestyles and emergence of pathogens.</title>
        <authorList>
            <person name="Haridas S."/>
            <person name="Albert R."/>
            <person name="Binder M."/>
            <person name="Bloem J."/>
            <person name="Labutti K."/>
            <person name="Salamov A."/>
            <person name="Andreopoulos B."/>
            <person name="Baker S."/>
            <person name="Barry K."/>
            <person name="Bills G."/>
            <person name="Bluhm B."/>
            <person name="Cannon C."/>
            <person name="Castanera R."/>
            <person name="Culley D."/>
            <person name="Daum C."/>
            <person name="Ezra D."/>
            <person name="Gonzalez J."/>
            <person name="Henrissat B."/>
            <person name="Kuo A."/>
            <person name="Liang C."/>
            <person name="Lipzen A."/>
            <person name="Lutzoni F."/>
            <person name="Magnuson J."/>
            <person name="Mondo S."/>
            <person name="Nolan M."/>
            <person name="Ohm R."/>
            <person name="Pangilinan J."/>
            <person name="Park H.-J."/>
            <person name="Ramirez L."/>
            <person name="Alfaro M."/>
            <person name="Sun H."/>
            <person name="Tritt A."/>
            <person name="Yoshinaga Y."/>
            <person name="Zwiers L.-H."/>
            <person name="Turgeon B."/>
            <person name="Goodwin S."/>
            <person name="Spatafora J."/>
            <person name="Crous P."/>
            <person name="Grigoriev I."/>
        </authorList>
    </citation>
    <scope>NUCLEOTIDE SEQUENCE</scope>
    <source>
        <strain evidence="2">CBS 125425</strain>
    </source>
</reference>
<proteinExistence type="predicted"/>
<name>A0A9P4RAQ7_9PLEO</name>
<feature type="region of interest" description="Disordered" evidence="1">
    <location>
        <begin position="1"/>
        <end position="24"/>
    </location>
</feature>